<dbReference type="GeneID" id="117641252"/>
<name>A0A6P8ZIW3_THRPL</name>
<keyword evidence="1" id="KW-0732">Signal</keyword>
<evidence type="ECO:0000256" key="1">
    <source>
        <dbReference type="SAM" id="SignalP"/>
    </source>
</evidence>
<reference evidence="3" key="1">
    <citation type="submission" date="2025-08" db="UniProtKB">
        <authorList>
            <consortium name="RefSeq"/>
        </authorList>
    </citation>
    <scope>IDENTIFICATION</scope>
    <source>
        <tissue evidence="3">Total insect</tissue>
    </source>
</reference>
<accession>A0A6P8ZIW3</accession>
<protein>
    <submittedName>
        <fullName evidence="3">Uncharacterized protein LOC117641252 isoform X2</fullName>
    </submittedName>
</protein>
<evidence type="ECO:0000313" key="3">
    <source>
        <dbReference type="RefSeq" id="XP_034234304.1"/>
    </source>
</evidence>
<keyword evidence="2" id="KW-1185">Reference proteome</keyword>
<gene>
    <name evidence="3" type="primary">LOC117641252</name>
</gene>
<dbReference type="AlphaFoldDB" id="A0A6P8ZIW3"/>
<organism evidence="3">
    <name type="scientific">Thrips palmi</name>
    <name type="common">Melon thrips</name>
    <dbReference type="NCBI Taxonomy" id="161013"/>
    <lineage>
        <taxon>Eukaryota</taxon>
        <taxon>Metazoa</taxon>
        <taxon>Ecdysozoa</taxon>
        <taxon>Arthropoda</taxon>
        <taxon>Hexapoda</taxon>
        <taxon>Insecta</taxon>
        <taxon>Pterygota</taxon>
        <taxon>Neoptera</taxon>
        <taxon>Paraneoptera</taxon>
        <taxon>Thysanoptera</taxon>
        <taxon>Terebrantia</taxon>
        <taxon>Thripoidea</taxon>
        <taxon>Thripidae</taxon>
        <taxon>Thrips</taxon>
    </lineage>
</organism>
<feature type="chain" id="PRO_5028065739" evidence="1">
    <location>
        <begin position="20"/>
        <end position="120"/>
    </location>
</feature>
<feature type="signal peptide" evidence="1">
    <location>
        <begin position="1"/>
        <end position="19"/>
    </location>
</feature>
<evidence type="ECO:0000313" key="2">
    <source>
        <dbReference type="Proteomes" id="UP000515158"/>
    </source>
</evidence>
<dbReference type="OrthoDB" id="10594435at2759"/>
<sequence length="120" mass="12312">MSNLAFLAVLLTGCLVASSVPGGAAAASWGLVDAGGDPADDLLSAIAVPELLDDDDGADDDLEVIDLNEVLESRAQAGGGGVETQRWKPKLKRCKGGPCRRKCNAKGKNGACALVCVCWK</sequence>
<proteinExistence type="predicted"/>
<dbReference type="Proteomes" id="UP000515158">
    <property type="component" value="Unplaced"/>
</dbReference>
<dbReference type="RefSeq" id="XP_034234304.1">
    <property type="nucleotide sequence ID" value="XM_034378413.1"/>
</dbReference>